<gene>
    <name evidence="1" type="ORF">NIES3807_18440</name>
</gene>
<dbReference type="AlphaFoldDB" id="A0AAD3B024"/>
<dbReference type="PROSITE" id="PS51257">
    <property type="entry name" value="PROKAR_LIPOPROTEIN"/>
    <property type="match status" value="1"/>
</dbReference>
<comment type="caution">
    <text evidence="1">The sequence shown here is derived from an EMBL/GenBank/DDBJ whole genome shotgun (WGS) entry which is preliminary data.</text>
</comment>
<accession>A0AAD3B024</accession>
<dbReference type="RefSeq" id="WP_159297211.1">
    <property type="nucleotide sequence ID" value="NZ_BJCK01000023.1"/>
</dbReference>
<proteinExistence type="predicted"/>
<dbReference type="Proteomes" id="UP000441080">
    <property type="component" value="Unassembled WGS sequence"/>
</dbReference>
<evidence type="ECO:0000313" key="2">
    <source>
        <dbReference type="Proteomes" id="UP000441080"/>
    </source>
</evidence>
<dbReference type="EMBL" id="BJCK01000023">
    <property type="protein sequence ID" value="GCL58675.1"/>
    <property type="molecule type" value="Genomic_DNA"/>
</dbReference>
<protein>
    <submittedName>
        <fullName evidence="1">Uncharacterized protein</fullName>
    </submittedName>
</protein>
<name>A0AAD3B024_MICAE</name>
<reference evidence="1 2" key="1">
    <citation type="submission" date="2019-02" db="EMBL/GenBank/DDBJ databases">
        <title>Draft genome sequence of Arthrospira platensis NIES-3807.</title>
        <authorList>
            <person name="Yamaguchi H."/>
            <person name="Suzuki S."/>
            <person name="Kawachi M."/>
        </authorList>
    </citation>
    <scope>NUCLEOTIDE SEQUENCE [LARGE SCALE GENOMIC DNA]</scope>
    <source>
        <strain evidence="1 2">NIES-3807</strain>
    </source>
</reference>
<organism evidence="1 2">
    <name type="scientific">Microcystis aeruginosa NIES-3807</name>
    <dbReference type="NCBI Taxonomy" id="2517785"/>
    <lineage>
        <taxon>Bacteria</taxon>
        <taxon>Bacillati</taxon>
        <taxon>Cyanobacteriota</taxon>
        <taxon>Cyanophyceae</taxon>
        <taxon>Oscillatoriophycideae</taxon>
        <taxon>Chroococcales</taxon>
        <taxon>Microcystaceae</taxon>
        <taxon>Microcystis</taxon>
    </lineage>
</organism>
<evidence type="ECO:0000313" key="1">
    <source>
        <dbReference type="EMBL" id="GCL58675.1"/>
    </source>
</evidence>
<sequence length="404" mass="42790">MLLKKAKRNSQMRHIFSGGIFITSCLGTAILCDGVKALPSPLDIDAASIRVSREKIIINSPVELERTDRILTTNSFSTTEGLADINLPSSSENKLEKSSRDTLATEKTGTISTLEEWKANLGTMQASQLFPAGGNNSPEVEKWQAQASTPVDTNVSPELQRLRQEFLIEEPQTLSAKLAEVVVAPGASISTPIGFGASLGQIFGGFGFQSRTRFTNQADGGLSLGGGLGDPQKIVGLDVTLAILSLFDDNAGRGSFSFKIHRSLPEGFAVALGFENAINWGGTDGGSSIYGVVSKFFQLTETTKEPFSQLTLSLGVGGGRFRSEGAIEDGVNSLGVFASAGLRIVEPVSAIVEWSGQDLNAGISLIPFQNIPLTVNLAGADLTGNAGDGARFVMSIGYNYFFPR</sequence>